<dbReference type="InterPro" id="IPR028191">
    <property type="entry name" value="WASH-4_N"/>
</dbReference>
<evidence type="ECO:0000259" key="3">
    <source>
        <dbReference type="Pfam" id="PF14746"/>
    </source>
</evidence>
<sequence>MADEDDPAVAVEEQFETARRFLDEWLAQLRDTTTKLRKQTCSTGNLQLRQQYFAPCQVTTLPKEYDNPMGLLTTSNTAFTKLATLLAYLILEADHLVEQIEQESCPKLLMFGEESLAPQGDEEGTMQIALASFLPSLHHLHALLEQLEGVTVNLLAQLGALCAEQLRKATILQGTHAITAFSGVARALGIMLRLDCIIARNRHLVPAFAILRRMLHTSVSEPDTLTGEVPANVAQLQAAVAALEEQLTGRGIFRRFVTAQTSRGSLSHEACSSASFLSAAAGFLRRAVSFCFSRIDGPQERPHDRSGLVDLLAFSVMYSCLCSDEAPFDKKTMRLILDFHNRVPVLPVFSDVTIQPAIFLSQNLPPSLDTIVPPTYARQANAQREAQLAKLMADFEPHLQSTALASTAWLTHIDVLLAPQRAQVVSLTRMGAALVRGLHLAAALRARLHTSISLHALLGAPLNRSSLRLLSHNVCLLKGLQDAFDQHSTGIAETLPQLVTHIKSAAQGLLAAMAAGLRAKLRQMQSVQPRLQTKARREKLHAAISHASTAVQAAMRIVQGPVSGAHLVSLSLCVDAVEATGQIGASDLQRLEETLYALRTLAYLQPNISQATSCAFLYFHRELLGASLAEVWAHPEEAAKLPYLLTAFSDAHDLIHTCSPDPASSHEAYDDEILATLQEAVLAPLAGHIEGDLRIHLHASQHLGAYLDPTDRSLRSVAPLLRLQVLRLPTRALSIREYVESTMTCSFHRFAGVAPSSWQTYARLASLAKEKYGLQVAAPSLPERNISQGVDVLELLRGIRRFAMSYAFNLPGQVFIERVGAAREVKHLNTLGVEQVAAAIHTQGLGLADNAVNAAYQFLTRNFTLLSQFLFQDAVRARLGVEARDFAESRSSGEAGPYQMAAAQRLAADFARLGSAPDGLSYLDHLRKLITEVGNAMGLVRLMRAGSMHFCAAAMRQLPAEEEPQLFAAAAQQLSDPSDAHMAAAHTLDDALAQLRTHASTGTDYFAMLVRVFAREVSDAAHAHLAGFHALVPALSLAAVEAGLLAKEGLARQRRGAGPDAAFTDDGFALGLAYLLKVLQQDAEFDALQWFESVRQHYAAERVATKKAAEQAAWASNERTGIGQWLSGLVLGEGKEEAPAEHLLGTK</sequence>
<organism evidence="4 5">
    <name type="scientific">Coccomyxa subellipsoidea</name>
    <dbReference type="NCBI Taxonomy" id="248742"/>
    <lineage>
        <taxon>Eukaryota</taxon>
        <taxon>Viridiplantae</taxon>
        <taxon>Chlorophyta</taxon>
        <taxon>core chlorophytes</taxon>
        <taxon>Trebouxiophyceae</taxon>
        <taxon>Trebouxiophyceae incertae sedis</taxon>
        <taxon>Coccomyxaceae</taxon>
        <taxon>Coccomyxa</taxon>
    </lineage>
</organism>
<feature type="domain" description="WASH complex subunit 7 C-terminal" evidence="3">
    <location>
        <begin position="983"/>
        <end position="1116"/>
    </location>
</feature>
<protein>
    <recommendedName>
        <fullName evidence="6">WASH complex subunit strumpellin</fullName>
    </recommendedName>
</protein>
<dbReference type="Pfam" id="PF14745">
    <property type="entry name" value="WASH-4_N"/>
    <property type="match status" value="1"/>
</dbReference>
<feature type="domain" description="WASH complex subunit 4 N-terminal" evidence="2">
    <location>
        <begin position="21"/>
        <end position="614"/>
    </location>
</feature>
<dbReference type="InterPro" id="IPR028283">
    <property type="entry name" value="WASH-7_C"/>
</dbReference>
<dbReference type="InterPro" id="IPR027307">
    <property type="entry name" value="WASH7"/>
</dbReference>
<accession>A0ABR2YF99</accession>
<evidence type="ECO:0000259" key="1">
    <source>
        <dbReference type="Pfam" id="PF14744"/>
    </source>
</evidence>
<proteinExistence type="predicted"/>
<dbReference type="PANTHER" id="PTHR31409">
    <property type="entry name" value="WASH COMPLEX SUBUNIT 4"/>
    <property type="match status" value="1"/>
</dbReference>
<dbReference type="Pfam" id="PF14744">
    <property type="entry name" value="WASH-7_mid"/>
    <property type="match status" value="1"/>
</dbReference>
<comment type="caution">
    <text evidence="4">The sequence shown here is derived from an EMBL/GenBank/DDBJ whole genome shotgun (WGS) entry which is preliminary data.</text>
</comment>
<evidence type="ECO:0000313" key="5">
    <source>
        <dbReference type="Proteomes" id="UP001491310"/>
    </source>
</evidence>
<keyword evidence="5" id="KW-1185">Reference proteome</keyword>
<dbReference type="InterPro" id="IPR028282">
    <property type="entry name" value="WASH-7_central"/>
</dbReference>
<name>A0ABR2YF99_9CHLO</name>
<dbReference type="PANTHER" id="PTHR31409:SF0">
    <property type="entry name" value="WASH COMPLEX SUBUNIT 4"/>
    <property type="match status" value="1"/>
</dbReference>
<dbReference type="EMBL" id="JALJOT010000013">
    <property type="protein sequence ID" value="KAK9904227.1"/>
    <property type="molecule type" value="Genomic_DNA"/>
</dbReference>
<feature type="domain" description="WASH complex subunit 7 central" evidence="1">
    <location>
        <begin position="616"/>
        <end position="962"/>
    </location>
</feature>
<reference evidence="4 5" key="1">
    <citation type="journal article" date="2024" name="Nat. Commun.">
        <title>Phylogenomics reveals the evolutionary origins of lichenization in chlorophyte algae.</title>
        <authorList>
            <person name="Puginier C."/>
            <person name="Libourel C."/>
            <person name="Otte J."/>
            <person name="Skaloud P."/>
            <person name="Haon M."/>
            <person name="Grisel S."/>
            <person name="Petersen M."/>
            <person name="Berrin J.G."/>
            <person name="Delaux P.M."/>
            <person name="Dal Grande F."/>
            <person name="Keller J."/>
        </authorList>
    </citation>
    <scope>NUCLEOTIDE SEQUENCE [LARGE SCALE GENOMIC DNA]</scope>
    <source>
        <strain evidence="4 5">SAG 216-7</strain>
    </source>
</reference>
<dbReference type="Pfam" id="PF14746">
    <property type="entry name" value="WASH-7_C"/>
    <property type="match status" value="1"/>
</dbReference>
<gene>
    <name evidence="4" type="ORF">WJX75_007275</name>
</gene>
<dbReference type="Proteomes" id="UP001491310">
    <property type="component" value="Unassembled WGS sequence"/>
</dbReference>
<evidence type="ECO:0008006" key="6">
    <source>
        <dbReference type="Google" id="ProtNLM"/>
    </source>
</evidence>
<evidence type="ECO:0000259" key="2">
    <source>
        <dbReference type="Pfam" id="PF14745"/>
    </source>
</evidence>
<evidence type="ECO:0000313" key="4">
    <source>
        <dbReference type="EMBL" id="KAK9904227.1"/>
    </source>
</evidence>